<dbReference type="AlphaFoldDB" id="B6JWL2"/>
<dbReference type="GeneID" id="7048864"/>
<evidence type="ECO:0000256" key="1">
    <source>
        <dbReference type="SAM" id="MobiDB-lite"/>
    </source>
</evidence>
<dbReference type="HOGENOM" id="CLU_2723631_0_0_1"/>
<dbReference type="Proteomes" id="UP000001744">
    <property type="component" value="Unassembled WGS sequence"/>
</dbReference>
<sequence>MPYMPQVKHGEVIRDDRHSHTGLKISDRADTRGWGDVKHEREFEELAERDAETDQRRDTEEVQKEPELLPPQ</sequence>
<evidence type="ECO:0000313" key="2">
    <source>
        <dbReference type="EMBL" id="EEB05763.1"/>
    </source>
</evidence>
<accession>B6JWL2</accession>
<dbReference type="EMBL" id="KE651166">
    <property type="protein sequence ID" value="EEB05763.1"/>
    <property type="molecule type" value="Genomic_DNA"/>
</dbReference>
<keyword evidence="4" id="KW-1185">Reference proteome</keyword>
<gene>
    <name evidence="3" type="primary">smp4</name>
    <name evidence="2" type="ORF">SJAG_00789</name>
</gene>
<organism evidence="2 4">
    <name type="scientific">Schizosaccharomyces japonicus (strain yFS275 / FY16936)</name>
    <name type="common">Fission yeast</name>
    <dbReference type="NCBI Taxonomy" id="402676"/>
    <lineage>
        <taxon>Eukaryota</taxon>
        <taxon>Fungi</taxon>
        <taxon>Dikarya</taxon>
        <taxon>Ascomycota</taxon>
        <taxon>Taphrinomycotina</taxon>
        <taxon>Schizosaccharomycetes</taxon>
        <taxon>Schizosaccharomycetales</taxon>
        <taxon>Schizosaccharomycetaceae</taxon>
        <taxon>Schizosaccharomyces</taxon>
    </lineage>
</organism>
<dbReference type="VEuPathDB" id="FungiDB:SJAG_00789"/>
<dbReference type="RefSeq" id="XP_002172056.1">
    <property type="nucleotide sequence ID" value="XM_002172020.2"/>
</dbReference>
<evidence type="ECO:0000313" key="4">
    <source>
        <dbReference type="Proteomes" id="UP000001744"/>
    </source>
</evidence>
<protein>
    <submittedName>
        <fullName evidence="2">Uncharacterized protein</fullName>
    </submittedName>
</protein>
<dbReference type="JaponicusDB" id="SJAG_00789">
    <property type="gene designation" value="smp4"/>
</dbReference>
<feature type="compositionally biased region" description="Basic and acidic residues" evidence="1">
    <location>
        <begin position="8"/>
        <end position="72"/>
    </location>
</feature>
<name>B6JWL2_SCHJY</name>
<dbReference type="Gene3D" id="6.10.140.1040">
    <property type="match status" value="1"/>
</dbReference>
<feature type="region of interest" description="Disordered" evidence="1">
    <location>
        <begin position="1"/>
        <end position="72"/>
    </location>
</feature>
<reference evidence="2 4" key="1">
    <citation type="journal article" date="2011" name="Science">
        <title>Comparative functional genomics of the fission yeasts.</title>
        <authorList>
            <person name="Rhind N."/>
            <person name="Chen Z."/>
            <person name="Yassour M."/>
            <person name="Thompson D.A."/>
            <person name="Haas B.J."/>
            <person name="Habib N."/>
            <person name="Wapinski I."/>
            <person name="Roy S."/>
            <person name="Lin M.F."/>
            <person name="Heiman D.I."/>
            <person name="Young S.K."/>
            <person name="Furuya K."/>
            <person name="Guo Y."/>
            <person name="Pidoux A."/>
            <person name="Chen H.M."/>
            <person name="Robbertse B."/>
            <person name="Goldberg J.M."/>
            <person name="Aoki K."/>
            <person name="Bayne E.H."/>
            <person name="Berlin A.M."/>
            <person name="Desjardins C.A."/>
            <person name="Dobbs E."/>
            <person name="Dukaj L."/>
            <person name="Fan L."/>
            <person name="FitzGerald M.G."/>
            <person name="French C."/>
            <person name="Gujja S."/>
            <person name="Hansen K."/>
            <person name="Keifenheim D."/>
            <person name="Levin J.Z."/>
            <person name="Mosher R.A."/>
            <person name="Mueller C.A."/>
            <person name="Pfiffner J."/>
            <person name="Priest M."/>
            <person name="Russ C."/>
            <person name="Smialowska A."/>
            <person name="Swoboda P."/>
            <person name="Sykes S.M."/>
            <person name="Vaughn M."/>
            <person name="Vengrova S."/>
            <person name="Yoder R."/>
            <person name="Zeng Q."/>
            <person name="Allshire R."/>
            <person name="Baulcombe D."/>
            <person name="Birren B.W."/>
            <person name="Brown W."/>
            <person name="Ekwall K."/>
            <person name="Kellis M."/>
            <person name="Leatherwood J."/>
            <person name="Levin H."/>
            <person name="Margalit H."/>
            <person name="Martienssen R."/>
            <person name="Nieduszynski C.A."/>
            <person name="Spatafora J.W."/>
            <person name="Friedman N."/>
            <person name="Dalgaard J.Z."/>
            <person name="Baumann P."/>
            <person name="Niki H."/>
            <person name="Regev A."/>
            <person name="Nusbaum C."/>
        </authorList>
    </citation>
    <scope>NUCLEOTIDE SEQUENCE [LARGE SCALE GENOMIC DNA]</scope>
    <source>
        <strain evidence="4">yFS275 / FY16936</strain>
    </source>
</reference>
<evidence type="ECO:0000313" key="3">
    <source>
        <dbReference type="JaponicusDB" id="SJAG_00789"/>
    </source>
</evidence>
<proteinExistence type="predicted"/>